<dbReference type="SUPFAM" id="SSF46689">
    <property type="entry name" value="Homeodomain-like"/>
    <property type="match status" value="1"/>
</dbReference>
<evidence type="ECO:0000259" key="5">
    <source>
        <dbReference type="PROSITE" id="PS50977"/>
    </source>
</evidence>
<evidence type="ECO:0000256" key="2">
    <source>
        <dbReference type="ARBA" id="ARBA00023125"/>
    </source>
</evidence>
<dbReference type="Pfam" id="PF21306">
    <property type="entry name" value="TetR_C_40"/>
    <property type="match status" value="1"/>
</dbReference>
<sequence length="239" mass="26201">MGRLFSVIPVILIELDCKIKIEMTIEYDTAVVTLPAAPMGRRDRRKAEARQRLLNAAHRLIAENGVADLRIGDVTDLADLGFGTFYTYFPSKDALIEAVVADLLASLAARIGSDALEFSDPAEAASASYRRFLRFSRDEPELARVLVELDRVNAIFEDAVTPWAMETLSRGRKSGRFTIDDLELALTSIVGAALAAIRSILAGRLPPGPKTESRGAEMMLRGFGVDPESAREIARRKLP</sequence>
<keyword evidence="1" id="KW-0805">Transcription regulation</keyword>
<dbReference type="InterPro" id="IPR001647">
    <property type="entry name" value="HTH_TetR"/>
</dbReference>
<dbReference type="PANTHER" id="PTHR30055">
    <property type="entry name" value="HTH-TYPE TRANSCRIPTIONAL REGULATOR RUTR"/>
    <property type="match status" value="1"/>
</dbReference>
<dbReference type="Gene3D" id="1.10.357.10">
    <property type="entry name" value="Tetracycline Repressor, domain 2"/>
    <property type="match status" value="1"/>
</dbReference>
<evidence type="ECO:0000256" key="3">
    <source>
        <dbReference type="ARBA" id="ARBA00023163"/>
    </source>
</evidence>
<gene>
    <name evidence="6" type="ORF">MSTO_60230</name>
</gene>
<dbReference type="InterPro" id="IPR009057">
    <property type="entry name" value="Homeodomain-like_sf"/>
</dbReference>
<reference evidence="6 7" key="1">
    <citation type="journal article" date="2019" name="Emerg. Microbes Infect.">
        <title>Comprehensive subspecies identification of 175 nontuberculous mycobacteria species based on 7547 genomic profiles.</title>
        <authorList>
            <person name="Matsumoto Y."/>
            <person name="Kinjo T."/>
            <person name="Motooka D."/>
            <person name="Nabeya D."/>
            <person name="Jung N."/>
            <person name="Uechi K."/>
            <person name="Horii T."/>
            <person name="Iida T."/>
            <person name="Fujita J."/>
            <person name="Nakamura S."/>
        </authorList>
    </citation>
    <scope>NUCLEOTIDE SEQUENCE [LARGE SCALE GENOMIC DNA]</scope>
    <source>
        <strain evidence="6 7">JCM 17783</strain>
    </source>
</reference>
<dbReference type="InterPro" id="IPR050109">
    <property type="entry name" value="HTH-type_TetR-like_transc_reg"/>
</dbReference>
<dbReference type="InterPro" id="IPR049513">
    <property type="entry name" value="TetR_C_40"/>
</dbReference>
<organism evidence="6 7">
    <name type="scientific">Mycobacterium stomatepiae</name>
    <dbReference type="NCBI Taxonomy" id="470076"/>
    <lineage>
        <taxon>Bacteria</taxon>
        <taxon>Bacillati</taxon>
        <taxon>Actinomycetota</taxon>
        <taxon>Actinomycetes</taxon>
        <taxon>Mycobacteriales</taxon>
        <taxon>Mycobacteriaceae</taxon>
        <taxon>Mycobacterium</taxon>
        <taxon>Mycobacterium simiae complex</taxon>
    </lineage>
</organism>
<dbReference type="Proteomes" id="UP000467130">
    <property type="component" value="Chromosome"/>
</dbReference>
<keyword evidence="2 4" id="KW-0238">DNA-binding</keyword>
<evidence type="ECO:0000256" key="1">
    <source>
        <dbReference type="ARBA" id="ARBA00023015"/>
    </source>
</evidence>
<dbReference type="GO" id="GO:0000976">
    <property type="term" value="F:transcription cis-regulatory region binding"/>
    <property type="evidence" value="ECO:0007669"/>
    <property type="project" value="TreeGrafter"/>
</dbReference>
<dbReference type="KEGG" id="msto:MSTO_60230"/>
<dbReference type="PRINTS" id="PR00455">
    <property type="entry name" value="HTHTETR"/>
</dbReference>
<name>A0A7I7QHQ9_9MYCO</name>
<dbReference type="PROSITE" id="PS50977">
    <property type="entry name" value="HTH_TETR_2"/>
    <property type="match status" value="1"/>
</dbReference>
<dbReference type="AlphaFoldDB" id="A0A7I7QHQ9"/>
<dbReference type="GO" id="GO:0003700">
    <property type="term" value="F:DNA-binding transcription factor activity"/>
    <property type="evidence" value="ECO:0007669"/>
    <property type="project" value="TreeGrafter"/>
</dbReference>
<keyword evidence="3" id="KW-0804">Transcription</keyword>
<keyword evidence="7" id="KW-1185">Reference proteome</keyword>
<feature type="DNA-binding region" description="H-T-H motif" evidence="4">
    <location>
        <begin position="70"/>
        <end position="89"/>
    </location>
</feature>
<feature type="domain" description="HTH tetR-type" evidence="5">
    <location>
        <begin position="47"/>
        <end position="107"/>
    </location>
</feature>
<evidence type="ECO:0000313" key="6">
    <source>
        <dbReference type="EMBL" id="BBY25818.1"/>
    </source>
</evidence>
<proteinExistence type="predicted"/>
<evidence type="ECO:0000313" key="7">
    <source>
        <dbReference type="Proteomes" id="UP000467130"/>
    </source>
</evidence>
<accession>A0A7I7QHQ9</accession>
<dbReference type="EMBL" id="AP022587">
    <property type="protein sequence ID" value="BBY25818.1"/>
    <property type="molecule type" value="Genomic_DNA"/>
</dbReference>
<evidence type="ECO:0000256" key="4">
    <source>
        <dbReference type="PROSITE-ProRule" id="PRU00335"/>
    </source>
</evidence>
<dbReference type="PANTHER" id="PTHR30055:SF234">
    <property type="entry name" value="HTH-TYPE TRANSCRIPTIONAL REGULATOR BETI"/>
    <property type="match status" value="1"/>
</dbReference>
<protein>
    <submittedName>
        <fullName evidence="6">Putative TetR-family transcriptional regulator</fullName>
    </submittedName>
</protein>
<dbReference type="Pfam" id="PF00440">
    <property type="entry name" value="TetR_N"/>
    <property type="match status" value="1"/>
</dbReference>